<dbReference type="PROSITE" id="PS00107">
    <property type="entry name" value="PROTEIN_KINASE_ATP"/>
    <property type="match status" value="1"/>
</dbReference>
<keyword evidence="15" id="KW-0325">Glycoprotein</keyword>
<dbReference type="PANTHER" id="PTHR47974:SF3">
    <property type="entry name" value="RECEPTOR-LIKE SERINE_THREONINE-PROTEIN KINASE"/>
    <property type="match status" value="1"/>
</dbReference>
<dbReference type="CDD" id="cd14066">
    <property type="entry name" value="STKc_IRAK"/>
    <property type="match status" value="1"/>
</dbReference>
<dbReference type="PROSITE" id="PS00108">
    <property type="entry name" value="PROTEIN_KINASE_ST"/>
    <property type="match status" value="1"/>
</dbReference>
<name>A0AAE1JUH2_9FABA</name>
<comment type="caution">
    <text evidence="22">The sequence shown here is derived from an EMBL/GenBank/DDBJ whole genome shotgun (WGS) entry which is preliminary data.</text>
</comment>
<gene>
    <name evidence="22" type="ORF">QN277_017845</name>
</gene>
<dbReference type="InterPro" id="IPR000719">
    <property type="entry name" value="Prot_kinase_dom"/>
</dbReference>
<feature type="domain" description="Protein kinase" evidence="21">
    <location>
        <begin position="73"/>
        <end position="359"/>
    </location>
</feature>
<evidence type="ECO:0000256" key="5">
    <source>
        <dbReference type="ARBA" id="ARBA00022679"/>
    </source>
</evidence>
<evidence type="ECO:0000256" key="10">
    <source>
        <dbReference type="ARBA" id="ARBA00022840"/>
    </source>
</evidence>
<comment type="subcellular location">
    <subcellularLocation>
        <location evidence="1">Membrane</location>
        <topology evidence="1">Single-pass type I membrane protein</topology>
    </subcellularLocation>
</comment>
<keyword evidence="11 20" id="KW-1133">Transmembrane helix</keyword>
<comment type="catalytic activity">
    <reaction evidence="17">
        <text>L-seryl-[protein] + ATP = O-phospho-L-seryl-[protein] + ADP + H(+)</text>
        <dbReference type="Rhea" id="RHEA:17989"/>
        <dbReference type="Rhea" id="RHEA-COMP:9863"/>
        <dbReference type="Rhea" id="RHEA-COMP:11604"/>
        <dbReference type="ChEBI" id="CHEBI:15378"/>
        <dbReference type="ChEBI" id="CHEBI:29999"/>
        <dbReference type="ChEBI" id="CHEBI:30616"/>
        <dbReference type="ChEBI" id="CHEBI:83421"/>
        <dbReference type="ChEBI" id="CHEBI:456216"/>
        <dbReference type="EC" id="2.7.11.1"/>
    </reaction>
</comment>
<evidence type="ECO:0000256" key="11">
    <source>
        <dbReference type="ARBA" id="ARBA00022989"/>
    </source>
</evidence>
<evidence type="ECO:0000256" key="12">
    <source>
        <dbReference type="ARBA" id="ARBA00023136"/>
    </source>
</evidence>
<evidence type="ECO:0000256" key="13">
    <source>
        <dbReference type="ARBA" id="ARBA00023157"/>
    </source>
</evidence>
<protein>
    <recommendedName>
        <fullName evidence="2">non-specific serine/threonine protein kinase</fullName>
        <ecNumber evidence="2">2.7.11.1</ecNumber>
    </recommendedName>
</protein>
<dbReference type="Pfam" id="PF00069">
    <property type="entry name" value="Pkinase"/>
    <property type="match status" value="1"/>
</dbReference>
<keyword evidence="9" id="KW-0418">Kinase</keyword>
<keyword evidence="10 18" id="KW-0067">ATP-binding</keyword>
<proteinExistence type="inferred from homology"/>
<dbReference type="AlphaFoldDB" id="A0AAE1JUH2"/>
<keyword evidence="23" id="KW-1185">Reference proteome</keyword>
<evidence type="ECO:0000256" key="7">
    <source>
        <dbReference type="ARBA" id="ARBA00022729"/>
    </source>
</evidence>
<dbReference type="PANTHER" id="PTHR47974">
    <property type="entry name" value="OS07G0415500 PROTEIN"/>
    <property type="match status" value="1"/>
</dbReference>
<evidence type="ECO:0000256" key="20">
    <source>
        <dbReference type="SAM" id="Phobius"/>
    </source>
</evidence>
<dbReference type="SMART" id="SM00220">
    <property type="entry name" value="S_TKc"/>
    <property type="match status" value="1"/>
</dbReference>
<evidence type="ECO:0000256" key="18">
    <source>
        <dbReference type="PROSITE-ProRule" id="PRU10141"/>
    </source>
</evidence>
<dbReference type="PROSITE" id="PS50011">
    <property type="entry name" value="PROTEIN_KINASE_DOM"/>
    <property type="match status" value="1"/>
</dbReference>
<evidence type="ECO:0000313" key="22">
    <source>
        <dbReference type="EMBL" id="KAK4274652.1"/>
    </source>
</evidence>
<dbReference type="InterPro" id="IPR011009">
    <property type="entry name" value="Kinase-like_dom_sf"/>
</dbReference>
<evidence type="ECO:0000256" key="6">
    <source>
        <dbReference type="ARBA" id="ARBA00022692"/>
    </source>
</evidence>
<evidence type="ECO:0000256" key="19">
    <source>
        <dbReference type="RuleBase" id="RU000304"/>
    </source>
</evidence>
<evidence type="ECO:0000256" key="16">
    <source>
        <dbReference type="ARBA" id="ARBA00047899"/>
    </source>
</evidence>
<evidence type="ECO:0000256" key="8">
    <source>
        <dbReference type="ARBA" id="ARBA00022741"/>
    </source>
</evidence>
<keyword evidence="3 19" id="KW-0723">Serine/threonine-protein kinase</keyword>
<organism evidence="22 23">
    <name type="scientific">Acacia crassicarpa</name>
    <name type="common">northern wattle</name>
    <dbReference type="NCBI Taxonomy" id="499986"/>
    <lineage>
        <taxon>Eukaryota</taxon>
        <taxon>Viridiplantae</taxon>
        <taxon>Streptophyta</taxon>
        <taxon>Embryophyta</taxon>
        <taxon>Tracheophyta</taxon>
        <taxon>Spermatophyta</taxon>
        <taxon>Magnoliopsida</taxon>
        <taxon>eudicotyledons</taxon>
        <taxon>Gunneridae</taxon>
        <taxon>Pentapetalae</taxon>
        <taxon>rosids</taxon>
        <taxon>fabids</taxon>
        <taxon>Fabales</taxon>
        <taxon>Fabaceae</taxon>
        <taxon>Caesalpinioideae</taxon>
        <taxon>mimosoid clade</taxon>
        <taxon>Acacieae</taxon>
        <taxon>Acacia</taxon>
    </lineage>
</organism>
<keyword evidence="4" id="KW-0245">EGF-like domain</keyword>
<keyword evidence="13" id="KW-1015">Disulfide bond</keyword>
<keyword evidence="5" id="KW-0808">Transferase</keyword>
<evidence type="ECO:0000256" key="17">
    <source>
        <dbReference type="ARBA" id="ARBA00048679"/>
    </source>
</evidence>
<dbReference type="Gene3D" id="1.10.510.10">
    <property type="entry name" value="Transferase(Phosphotransferase) domain 1"/>
    <property type="match status" value="1"/>
</dbReference>
<accession>A0AAE1JUH2</accession>
<feature type="transmembrane region" description="Helical" evidence="20">
    <location>
        <begin position="20"/>
        <end position="40"/>
    </location>
</feature>
<reference evidence="22" key="1">
    <citation type="submission" date="2023-10" db="EMBL/GenBank/DDBJ databases">
        <title>Chromosome-level genome of the transformable northern wattle, Acacia crassicarpa.</title>
        <authorList>
            <person name="Massaro I."/>
            <person name="Sinha N.R."/>
            <person name="Poethig S."/>
            <person name="Leichty A.R."/>
        </authorList>
    </citation>
    <scope>NUCLEOTIDE SEQUENCE</scope>
    <source>
        <strain evidence="22">Acra3RX</strain>
        <tissue evidence="22">Leaf</tissue>
    </source>
</reference>
<keyword evidence="6 20" id="KW-0812">Transmembrane</keyword>
<dbReference type="GO" id="GO:0005524">
    <property type="term" value="F:ATP binding"/>
    <property type="evidence" value="ECO:0007669"/>
    <property type="project" value="UniProtKB-UniRule"/>
</dbReference>
<evidence type="ECO:0000256" key="3">
    <source>
        <dbReference type="ARBA" id="ARBA00022527"/>
    </source>
</evidence>
<keyword evidence="8 18" id="KW-0547">Nucleotide-binding</keyword>
<evidence type="ECO:0000256" key="15">
    <source>
        <dbReference type="ARBA" id="ARBA00023180"/>
    </source>
</evidence>
<dbReference type="InterPro" id="IPR017441">
    <property type="entry name" value="Protein_kinase_ATP_BS"/>
</dbReference>
<evidence type="ECO:0000256" key="4">
    <source>
        <dbReference type="ARBA" id="ARBA00022536"/>
    </source>
</evidence>
<evidence type="ECO:0000313" key="23">
    <source>
        <dbReference type="Proteomes" id="UP001293593"/>
    </source>
</evidence>
<dbReference type="EC" id="2.7.11.1" evidence="2"/>
<evidence type="ECO:0000259" key="21">
    <source>
        <dbReference type="PROSITE" id="PS50011"/>
    </source>
</evidence>
<sequence length="361" mass="41162">MLERLYRLRPDRLLIKDLFWLVLAIGSLEVVSIFLVWCLLRTRGKSSIDQHNYHLTATGFRNYNYFELKEATKGFSEEIGRGAGGIVYKGVLIDQRVAAIKRLNEASQDESEFLAEVNIIGRLNHMNLIDMWGYCAEGRHRLLVYEYMENGSLGENLVSNSSSLDWKKRYNIALGTARGLAYLHEECLEWILHCDIKPQNILLDSEYQPKVADFGLSKLVNRNDTNNLSFSRIRGTRGYMAPEWVFNLPITSKVDVYSYGIVALEMITGKGQVESHMVDGVESHHGRLVTRVREKKNNRGNGTTSSWVDQIIDPTVEGDYEIGKMEMLAMVALDCVEEDRDARPTMSQVVEMLQGHETDSQ</sequence>
<comment type="catalytic activity">
    <reaction evidence="16">
        <text>L-threonyl-[protein] + ATP = O-phospho-L-threonyl-[protein] + ADP + H(+)</text>
        <dbReference type="Rhea" id="RHEA:46608"/>
        <dbReference type="Rhea" id="RHEA-COMP:11060"/>
        <dbReference type="Rhea" id="RHEA-COMP:11605"/>
        <dbReference type="ChEBI" id="CHEBI:15378"/>
        <dbReference type="ChEBI" id="CHEBI:30013"/>
        <dbReference type="ChEBI" id="CHEBI:30616"/>
        <dbReference type="ChEBI" id="CHEBI:61977"/>
        <dbReference type="ChEBI" id="CHEBI:456216"/>
        <dbReference type="EC" id="2.7.11.1"/>
    </reaction>
</comment>
<keyword evidence="7" id="KW-0732">Signal</keyword>
<dbReference type="GO" id="GO:0016020">
    <property type="term" value="C:membrane"/>
    <property type="evidence" value="ECO:0007669"/>
    <property type="project" value="UniProtKB-SubCell"/>
</dbReference>
<dbReference type="SUPFAM" id="SSF56112">
    <property type="entry name" value="Protein kinase-like (PK-like)"/>
    <property type="match status" value="1"/>
</dbReference>
<dbReference type="Gene3D" id="3.30.200.20">
    <property type="entry name" value="Phosphorylase Kinase, domain 1"/>
    <property type="match status" value="1"/>
</dbReference>
<dbReference type="EMBL" id="JAWXYG010000004">
    <property type="protein sequence ID" value="KAK4274652.1"/>
    <property type="molecule type" value="Genomic_DNA"/>
</dbReference>
<keyword evidence="14" id="KW-0675">Receptor</keyword>
<dbReference type="GO" id="GO:0004674">
    <property type="term" value="F:protein serine/threonine kinase activity"/>
    <property type="evidence" value="ECO:0007669"/>
    <property type="project" value="UniProtKB-KW"/>
</dbReference>
<evidence type="ECO:0000256" key="1">
    <source>
        <dbReference type="ARBA" id="ARBA00004479"/>
    </source>
</evidence>
<comment type="similarity">
    <text evidence="19">Belongs to the protein kinase superfamily.</text>
</comment>
<dbReference type="Proteomes" id="UP001293593">
    <property type="component" value="Unassembled WGS sequence"/>
</dbReference>
<evidence type="ECO:0000256" key="2">
    <source>
        <dbReference type="ARBA" id="ARBA00012513"/>
    </source>
</evidence>
<keyword evidence="12 20" id="KW-0472">Membrane</keyword>
<dbReference type="FunFam" id="3.30.200.20:FF:000059">
    <property type="entry name" value="S-receptor-like serine/threonine-protein kinase"/>
    <property type="match status" value="1"/>
</dbReference>
<feature type="binding site" evidence="18">
    <location>
        <position position="101"/>
    </location>
    <ligand>
        <name>ATP</name>
        <dbReference type="ChEBI" id="CHEBI:30616"/>
    </ligand>
</feature>
<dbReference type="FunFam" id="1.10.510.10:FF:000302">
    <property type="entry name" value="Serine/threonine-protein kinase"/>
    <property type="match status" value="1"/>
</dbReference>
<evidence type="ECO:0000256" key="9">
    <source>
        <dbReference type="ARBA" id="ARBA00022777"/>
    </source>
</evidence>
<evidence type="ECO:0000256" key="14">
    <source>
        <dbReference type="ARBA" id="ARBA00023170"/>
    </source>
</evidence>
<dbReference type="InterPro" id="IPR008271">
    <property type="entry name" value="Ser/Thr_kinase_AS"/>
</dbReference>